<evidence type="ECO:0000313" key="1">
    <source>
        <dbReference type="EMBL" id="TLV01181.1"/>
    </source>
</evidence>
<protein>
    <submittedName>
        <fullName evidence="1">DUF4905 domain-containing protein</fullName>
    </submittedName>
</protein>
<reference evidence="1 2" key="1">
    <citation type="submission" date="2019-05" db="EMBL/GenBank/DDBJ databases">
        <authorList>
            <person name="Qu J.-H."/>
        </authorList>
    </citation>
    <scope>NUCLEOTIDE SEQUENCE [LARGE SCALE GENOMIC DNA]</scope>
    <source>
        <strain evidence="1 2">T17</strain>
    </source>
</reference>
<gene>
    <name evidence="1" type="ORF">FEN17_17175</name>
</gene>
<dbReference type="EMBL" id="VCEJ01000004">
    <property type="protein sequence ID" value="TLV01181.1"/>
    <property type="molecule type" value="Genomic_DNA"/>
</dbReference>
<dbReference type="Proteomes" id="UP000306402">
    <property type="component" value="Unassembled WGS sequence"/>
</dbReference>
<sequence length="282" mass="32593">MSEHCNLFQNKCKKLQKLISQKFSQNIWRILPDADPASHLWVIELRDTVEKQVSFAMIDTQKQALLWHQQPEATDWWTSLTAFSYGRVYLHNYRYPEVPEPTDLVILSAANGELEEVVPNYILVNAAGEKYLTLATKAGEGFKQKIYDVGIHRFLPDLENIPEEENQIILQEPVRYMTGNIYFEKLQTFIQNKTGGNLSGGHLAHSIDYLETRPYVIFSYYIYEQDKTVQYLLIVTDQTETILHEKLSEGREGLGRSTMMLKASTLVYLKNNNEFSSLTLSK</sequence>
<comment type="caution">
    <text evidence="1">The sequence shown here is derived from an EMBL/GenBank/DDBJ whole genome shotgun (WGS) entry which is preliminary data.</text>
</comment>
<proteinExistence type="predicted"/>
<organism evidence="1 2">
    <name type="scientific">Dyadobacter luticola</name>
    <dbReference type="NCBI Taxonomy" id="1979387"/>
    <lineage>
        <taxon>Bacteria</taxon>
        <taxon>Pseudomonadati</taxon>
        <taxon>Bacteroidota</taxon>
        <taxon>Cytophagia</taxon>
        <taxon>Cytophagales</taxon>
        <taxon>Spirosomataceae</taxon>
        <taxon>Dyadobacter</taxon>
    </lineage>
</organism>
<dbReference type="Pfam" id="PF16248">
    <property type="entry name" value="DUF4905"/>
    <property type="match status" value="1"/>
</dbReference>
<evidence type="ECO:0000313" key="2">
    <source>
        <dbReference type="Proteomes" id="UP000306402"/>
    </source>
</evidence>
<dbReference type="InterPro" id="IPR032595">
    <property type="entry name" value="DUF4905"/>
</dbReference>
<keyword evidence="2" id="KW-1185">Reference proteome</keyword>
<accession>A0A5R9KYD4</accession>
<dbReference type="AlphaFoldDB" id="A0A5R9KYD4"/>
<name>A0A5R9KYD4_9BACT</name>
<dbReference type="OrthoDB" id="932184at2"/>